<name>A0A914WIH9_9BILA</name>
<evidence type="ECO:0000313" key="4">
    <source>
        <dbReference type="WBParaSite" id="PSAMB.scaffold425size54062.g5760.t1"/>
    </source>
</evidence>
<proteinExistence type="predicted"/>
<sequence>MANWLLSSAVVVNSLLLCAGLTASLYDIDEHGWGLYLILVSLVSFMMISAFCLVGTEAQKETIAHQFWESTRYTVRKYTPLLTKQGEPGGALLTIASAASLHFQPENATAHHIPLNFLTVTVAKEPTVTFASSPSLDEEEEDEVQL</sequence>
<evidence type="ECO:0000256" key="1">
    <source>
        <dbReference type="SAM" id="Phobius"/>
    </source>
</evidence>
<keyword evidence="1" id="KW-0472">Membrane</keyword>
<dbReference type="Proteomes" id="UP000887566">
    <property type="component" value="Unplaced"/>
</dbReference>
<feature type="chain" id="PRO_5037456742" evidence="2">
    <location>
        <begin position="21"/>
        <end position="146"/>
    </location>
</feature>
<organism evidence="3 4">
    <name type="scientific">Plectus sambesii</name>
    <dbReference type="NCBI Taxonomy" id="2011161"/>
    <lineage>
        <taxon>Eukaryota</taxon>
        <taxon>Metazoa</taxon>
        <taxon>Ecdysozoa</taxon>
        <taxon>Nematoda</taxon>
        <taxon>Chromadorea</taxon>
        <taxon>Plectida</taxon>
        <taxon>Plectina</taxon>
        <taxon>Plectoidea</taxon>
        <taxon>Plectidae</taxon>
        <taxon>Plectus</taxon>
    </lineage>
</organism>
<evidence type="ECO:0000256" key="2">
    <source>
        <dbReference type="SAM" id="SignalP"/>
    </source>
</evidence>
<keyword evidence="1" id="KW-0812">Transmembrane</keyword>
<dbReference type="AlphaFoldDB" id="A0A914WIH9"/>
<feature type="signal peptide" evidence="2">
    <location>
        <begin position="1"/>
        <end position="20"/>
    </location>
</feature>
<feature type="transmembrane region" description="Helical" evidence="1">
    <location>
        <begin position="33"/>
        <end position="54"/>
    </location>
</feature>
<dbReference type="WBParaSite" id="PSAMB.scaffold425size54062.g5760.t1">
    <property type="protein sequence ID" value="PSAMB.scaffold425size54062.g5760.t1"/>
    <property type="gene ID" value="PSAMB.scaffold425size54062.g5760"/>
</dbReference>
<accession>A0A914WIH9</accession>
<protein>
    <submittedName>
        <fullName evidence="4">Uncharacterized protein</fullName>
    </submittedName>
</protein>
<reference evidence="4" key="1">
    <citation type="submission" date="2022-11" db="UniProtKB">
        <authorList>
            <consortium name="WormBaseParasite"/>
        </authorList>
    </citation>
    <scope>IDENTIFICATION</scope>
</reference>
<keyword evidence="2" id="KW-0732">Signal</keyword>
<keyword evidence="3" id="KW-1185">Reference proteome</keyword>
<evidence type="ECO:0000313" key="3">
    <source>
        <dbReference type="Proteomes" id="UP000887566"/>
    </source>
</evidence>
<keyword evidence="1" id="KW-1133">Transmembrane helix</keyword>